<evidence type="ECO:0000256" key="1">
    <source>
        <dbReference type="SAM" id="MobiDB-lite"/>
    </source>
</evidence>
<evidence type="ECO:0000256" key="2">
    <source>
        <dbReference type="SAM" id="Phobius"/>
    </source>
</evidence>
<keyword evidence="2" id="KW-0812">Transmembrane</keyword>
<feature type="region of interest" description="Disordered" evidence="1">
    <location>
        <begin position="362"/>
        <end position="400"/>
    </location>
</feature>
<dbReference type="Proteomes" id="UP000663846">
    <property type="component" value="Unassembled WGS sequence"/>
</dbReference>
<dbReference type="AlphaFoldDB" id="A0A8H3GRU1"/>
<sequence>MRSIILGLLGYVSSSLLPFTMALDTLLPNHAVADLYVVQANFTVMTPRDTKSMLDRQLFDFGSPYHNGFSGLGRFAKRQGCSAGFGVCPNDPTTCCQINGDCCGGGSCCKAGSFCYGGGCCDSNKVGCDNKGCCDRGADCCLGGGCCASGSRCVIINGKPGCCPSGETCVSEPQCTRTGYSLCANEDFCCPTGNVCYRDPTTNEPMCRDPNAQTSTSVASVPSSSPVTTSALVTPSSSSTSIIVTTEQVTTSTSPQQATPTSAPSPDPTTTRIVVTQTSVLTQTHQSSAEVPPLPHSSTRSVAETIVTGTSHTAQASGTEAVLVPQSQLNTNMGAIAGGTVAGVVALVVILISLIIWRRRQSDKSDESEIPAGDLGGGPSHNHAYSPGAVPPTSGTVDPFLTPMNQHPNLGASYFGGTEAGSPRGTGYTPHYTGLPEPQHGDNMGSAIATSVMPVPRHDVHRPYPLPMSVTPMREAVADTRPWSGFGSRHLEGQNGAYGGGETPYQAPRGWSNYEIANTNSAYSNTPGPSNAYDFTPPARAPSTEYQPSSEASGSHLPPASPPPGGLYPRAISGNMSSLPGGAAPPVTNFVPAEKPLY</sequence>
<accession>A0A8H3GRU1</accession>
<evidence type="ECO:0000313" key="4">
    <source>
        <dbReference type="EMBL" id="CAE6462774.1"/>
    </source>
</evidence>
<proteinExistence type="predicted"/>
<protein>
    <submittedName>
        <fullName evidence="4">Uncharacterized protein</fullName>
    </submittedName>
</protein>
<evidence type="ECO:0000256" key="3">
    <source>
        <dbReference type="SAM" id="SignalP"/>
    </source>
</evidence>
<keyword evidence="3" id="KW-0732">Signal</keyword>
<feature type="compositionally biased region" description="Low complexity" evidence="1">
    <location>
        <begin position="213"/>
        <end position="270"/>
    </location>
</feature>
<organism evidence="4 5">
    <name type="scientific">Rhizoctonia solani</name>
    <dbReference type="NCBI Taxonomy" id="456999"/>
    <lineage>
        <taxon>Eukaryota</taxon>
        <taxon>Fungi</taxon>
        <taxon>Dikarya</taxon>
        <taxon>Basidiomycota</taxon>
        <taxon>Agaricomycotina</taxon>
        <taxon>Agaricomycetes</taxon>
        <taxon>Cantharellales</taxon>
        <taxon>Ceratobasidiaceae</taxon>
        <taxon>Rhizoctonia</taxon>
    </lineage>
</organism>
<name>A0A8H3GRU1_9AGAM</name>
<feature type="transmembrane region" description="Helical" evidence="2">
    <location>
        <begin position="333"/>
        <end position="357"/>
    </location>
</feature>
<dbReference type="EMBL" id="CAJMWS010000772">
    <property type="protein sequence ID" value="CAE6462774.1"/>
    <property type="molecule type" value="Genomic_DNA"/>
</dbReference>
<keyword evidence="2" id="KW-1133">Transmembrane helix</keyword>
<feature type="signal peptide" evidence="3">
    <location>
        <begin position="1"/>
        <end position="22"/>
    </location>
</feature>
<feature type="chain" id="PRO_5034553935" evidence="3">
    <location>
        <begin position="23"/>
        <end position="598"/>
    </location>
</feature>
<comment type="caution">
    <text evidence="4">The sequence shown here is derived from an EMBL/GenBank/DDBJ whole genome shotgun (WGS) entry which is preliminary data.</text>
</comment>
<feature type="region of interest" description="Disordered" evidence="1">
    <location>
        <begin position="522"/>
        <end position="598"/>
    </location>
</feature>
<keyword evidence="2" id="KW-0472">Membrane</keyword>
<dbReference type="OrthoDB" id="3257847at2759"/>
<gene>
    <name evidence="4" type="ORF">RDB_LOCUS161792</name>
</gene>
<evidence type="ECO:0000313" key="5">
    <source>
        <dbReference type="Proteomes" id="UP000663846"/>
    </source>
</evidence>
<reference evidence="4" key="1">
    <citation type="submission" date="2021-01" db="EMBL/GenBank/DDBJ databases">
        <authorList>
            <person name="Kaushik A."/>
        </authorList>
    </citation>
    <scope>NUCLEOTIDE SEQUENCE</scope>
    <source>
        <strain evidence="4">AG1-1C</strain>
    </source>
</reference>
<feature type="region of interest" description="Disordered" evidence="1">
    <location>
        <begin position="207"/>
        <end position="270"/>
    </location>
</feature>